<keyword evidence="2" id="KW-1185">Reference proteome</keyword>
<sequence>MFISRIPLNKVRYGARQLIGSPYKLHAAVECSFPPDAVRKNDEGRILWRLDALTNDKGVWLYVVSPEKPDFTHIVEQAGWPMHEEWETKNYAPLLERIAKGQQWHFRLRANPARKASEDKGRRHRAEGIVGKIQGHVTVDQQMQWLIDRSASHGFKILDNEAGQSDVVVKERHKEQFKRGDATVTLVTAVFEGHLEVTDADLFRETLCQGIGRAKGFGCGLLTVAPDVKNKVE</sequence>
<evidence type="ECO:0000313" key="2">
    <source>
        <dbReference type="Proteomes" id="UP000006408"/>
    </source>
</evidence>
<accession>C4FG87</accession>
<dbReference type="HOGENOM" id="CLU_080982_0_1_11"/>
<reference evidence="1" key="1">
    <citation type="submission" date="2009-04" db="EMBL/GenBank/DDBJ databases">
        <authorList>
            <person name="Weinstock G."/>
            <person name="Sodergren E."/>
            <person name="Clifton S."/>
            <person name="Fulton L."/>
            <person name="Fulton B."/>
            <person name="Courtney L."/>
            <person name="Fronick C."/>
            <person name="Harrison M."/>
            <person name="Strong C."/>
            <person name="Farmer C."/>
            <person name="Delahaunty K."/>
            <person name="Markovic C."/>
            <person name="Hall O."/>
            <person name="Minx P."/>
            <person name="Tomlinson C."/>
            <person name="Mitreva M."/>
            <person name="Nelson J."/>
            <person name="Hou S."/>
            <person name="Wollam A."/>
            <person name="Pepin K.H."/>
            <person name="Johnson M."/>
            <person name="Bhonagiri V."/>
            <person name="Nash W.E."/>
            <person name="Warren W."/>
            <person name="Chinwalla A."/>
            <person name="Mardis E.R."/>
            <person name="Wilson R.K."/>
        </authorList>
    </citation>
    <scope>NUCLEOTIDE SEQUENCE [LARGE SCALE GENOMIC DNA]</scope>
    <source>
        <strain evidence="1">DSM 20098</strain>
    </source>
</reference>
<organism evidence="1 2">
    <name type="scientific">Bifidobacterium angulatum DSM 20098 = JCM 7096</name>
    <dbReference type="NCBI Taxonomy" id="518635"/>
    <lineage>
        <taxon>Bacteria</taxon>
        <taxon>Bacillati</taxon>
        <taxon>Actinomycetota</taxon>
        <taxon>Actinomycetes</taxon>
        <taxon>Bifidobacteriales</taxon>
        <taxon>Bifidobacteriaceae</taxon>
        <taxon>Bifidobacterium</taxon>
    </lineage>
</organism>
<dbReference type="InterPro" id="IPR010179">
    <property type="entry name" value="CRISPR-assoc_prot_Cse3"/>
</dbReference>
<proteinExistence type="predicted"/>
<protein>
    <submittedName>
        <fullName evidence="1">CRISPR system CASCADE complex protein CasE</fullName>
    </submittedName>
</protein>
<dbReference type="Gene3D" id="3.30.70.1200">
    <property type="entry name" value="Crispr-associated protein, domain 1"/>
    <property type="match status" value="1"/>
</dbReference>
<gene>
    <name evidence="1" type="primary">casE</name>
    <name evidence="1" type="ORF">BIFANG_03353</name>
</gene>
<dbReference type="AlphaFoldDB" id="C4FG87"/>
<name>C4FG87_9BIFI</name>
<comment type="caution">
    <text evidence="1">The sequence shown here is derived from an EMBL/GenBank/DDBJ whole genome shotgun (WGS) entry which is preliminary data.</text>
</comment>
<dbReference type="RefSeq" id="WP_003827007.1">
    <property type="nucleotide sequence ID" value="NZ_AP012322.1"/>
</dbReference>
<evidence type="ECO:0000313" key="1">
    <source>
        <dbReference type="EMBL" id="EEP20783.1"/>
    </source>
</evidence>
<dbReference type="KEGG" id="bang:BBAG_1186"/>
<dbReference type="eggNOG" id="ENOG5030BEK">
    <property type="taxonomic scope" value="Bacteria"/>
</dbReference>
<dbReference type="Pfam" id="PF08798">
    <property type="entry name" value="CRISPR_assoc"/>
    <property type="match status" value="1"/>
</dbReference>
<dbReference type="Gene3D" id="3.30.70.1210">
    <property type="entry name" value="Crispr-associated protein, domain 2"/>
    <property type="match status" value="1"/>
</dbReference>
<dbReference type="NCBIfam" id="TIGR01907">
    <property type="entry name" value="casE_Cse3"/>
    <property type="match status" value="1"/>
</dbReference>
<dbReference type="EMBL" id="ABYS02000009">
    <property type="protein sequence ID" value="EEP20783.1"/>
    <property type="molecule type" value="Genomic_DNA"/>
</dbReference>
<dbReference type="Proteomes" id="UP000006408">
    <property type="component" value="Unassembled WGS sequence"/>
</dbReference>
<dbReference type="SMART" id="SM01101">
    <property type="entry name" value="CRISPR_assoc"/>
    <property type="match status" value="1"/>
</dbReference>
<dbReference type="GeneID" id="42865510"/>
<dbReference type="SUPFAM" id="SSF117987">
    <property type="entry name" value="CRISPR-associated protein"/>
    <property type="match status" value="2"/>
</dbReference>
<dbReference type="PATRIC" id="fig|518635.17.peg.1251"/>
<dbReference type="CDD" id="cd09727">
    <property type="entry name" value="Cas6_I-E"/>
    <property type="match status" value="1"/>
</dbReference>